<sequence>MILLKLNKVVGMRQFILTLEVITPMFIAGADGKTPDDIVRPPSIKGALRFWWRAAHGFDPLLKQNEGEIFGQAGENTCKSSFYLYVQQGDTRPYVCRDPLPRHSYKIKKYTLNILDYLAYGAFPGRSYIKPGFTFQLNVKIKNGLRAAGVLEAWQYFCRFGALGARSRNGFGSFTVKNAEGDLNDEQKEALMALPGASLLAAYQNYRGVPGFSAFCREARLFKTRQNYDTWDACLAELGHAYRNSRLSLEPPHNYNLRQYLGAPLNKQPQSKLDRHAKPYFLRLHKQKGKYVGFILYLPSRYCVGRKDERPQLDLNKEDQAFIRVCRQMNEALARYLEVIY</sequence>
<protein>
    <recommendedName>
        <fullName evidence="2">CRISPR type III-associated protein domain-containing protein</fullName>
    </recommendedName>
</protein>
<organism evidence="3">
    <name type="scientific">Moorella thermoacetica Y72</name>
    <dbReference type="NCBI Taxonomy" id="1325331"/>
    <lineage>
        <taxon>Bacteria</taxon>
        <taxon>Bacillati</taxon>
        <taxon>Bacillota</taxon>
        <taxon>Clostridia</taxon>
        <taxon>Neomoorellales</taxon>
        <taxon>Neomoorellaceae</taxon>
        <taxon>Neomoorella</taxon>
    </lineage>
</organism>
<proteinExistence type="predicted"/>
<feature type="domain" description="CRISPR type III-associated protein" evidence="2">
    <location>
        <begin position="18"/>
        <end position="174"/>
    </location>
</feature>
<dbReference type="NCBIfam" id="TIGR01894">
    <property type="entry name" value="cas_TM1795_cmr1"/>
    <property type="match status" value="1"/>
</dbReference>
<dbReference type="EMBL" id="DF238840">
    <property type="protein sequence ID" value="GAF26185.1"/>
    <property type="molecule type" value="Genomic_DNA"/>
</dbReference>
<reference evidence="3" key="1">
    <citation type="journal article" date="2014" name="Gene">
        <title>Genome-guided analysis of transformation efficiency and carbon dioxide assimilation by Moorella thermoacetica Y72.</title>
        <authorList>
            <person name="Tsukahara K."/>
            <person name="Kita A."/>
            <person name="Nakashimada Y."/>
            <person name="Hoshino T."/>
            <person name="Murakami K."/>
        </authorList>
    </citation>
    <scope>NUCLEOTIDE SEQUENCE [LARGE SCALE GENOMIC DNA]</scope>
    <source>
        <strain evidence="3">Y72</strain>
    </source>
</reference>
<evidence type="ECO:0000256" key="1">
    <source>
        <dbReference type="ARBA" id="ARBA00023118"/>
    </source>
</evidence>
<dbReference type="RefSeq" id="WP_025773894.1">
    <property type="nucleotide sequence ID" value="NZ_DF238840.1"/>
</dbReference>
<keyword evidence="1" id="KW-0051">Antiviral defense</keyword>
<dbReference type="InterPro" id="IPR007522">
    <property type="entry name" value="CRISPR-assoc_prot_TM1795"/>
</dbReference>
<evidence type="ECO:0000313" key="3">
    <source>
        <dbReference type="EMBL" id="GAF26185.1"/>
    </source>
</evidence>
<gene>
    <name evidence="3" type="ORF">MTY_1524</name>
</gene>
<dbReference type="GO" id="GO:0051607">
    <property type="term" value="P:defense response to virus"/>
    <property type="evidence" value="ECO:0007669"/>
    <property type="project" value="UniProtKB-KW"/>
</dbReference>
<dbReference type="InterPro" id="IPR005537">
    <property type="entry name" value="RAMP_III_fam"/>
</dbReference>
<accession>A0A0S6UF60</accession>
<dbReference type="Pfam" id="PF03787">
    <property type="entry name" value="RAMPs"/>
    <property type="match status" value="1"/>
</dbReference>
<name>A0A0S6UF60_NEOTH</name>
<dbReference type="Proteomes" id="UP000063718">
    <property type="component" value="Unassembled WGS sequence"/>
</dbReference>
<dbReference type="AlphaFoldDB" id="A0A0S6UF60"/>
<evidence type="ECO:0000259" key="2">
    <source>
        <dbReference type="Pfam" id="PF03787"/>
    </source>
</evidence>